<dbReference type="InterPro" id="IPR008266">
    <property type="entry name" value="Tyr_kinase_AS"/>
</dbReference>
<dbReference type="InterPro" id="IPR001245">
    <property type="entry name" value="Ser-Thr/Tyr_kinase_cat_dom"/>
</dbReference>
<dbReference type="GO" id="GO:0004714">
    <property type="term" value="F:transmembrane receptor protein tyrosine kinase activity"/>
    <property type="evidence" value="ECO:0007669"/>
    <property type="project" value="TreeGrafter"/>
</dbReference>
<dbReference type="Gene3D" id="1.10.510.10">
    <property type="entry name" value="Transferase(Phosphotransferase) domain 1"/>
    <property type="match status" value="2"/>
</dbReference>
<evidence type="ECO:0000313" key="2">
    <source>
        <dbReference type="Proteomes" id="UP000887540"/>
    </source>
</evidence>
<evidence type="ECO:0000313" key="3">
    <source>
        <dbReference type="WBParaSite" id="ACRNAN_scaffold3990.g8112.t1"/>
    </source>
</evidence>
<dbReference type="InterPro" id="IPR011009">
    <property type="entry name" value="Kinase-like_dom_sf"/>
</dbReference>
<dbReference type="PANTHER" id="PTHR24416:SF548">
    <property type="entry name" value="PROTEIN KINASE DOMAIN-CONTAINING PROTEIN"/>
    <property type="match status" value="1"/>
</dbReference>
<dbReference type="Proteomes" id="UP000887540">
    <property type="component" value="Unplaced"/>
</dbReference>
<dbReference type="WBParaSite" id="ACRNAN_scaffold3990.g8112.t1">
    <property type="protein sequence ID" value="ACRNAN_scaffold3990.g8112.t1"/>
    <property type="gene ID" value="ACRNAN_scaffold3990.g8112"/>
</dbReference>
<organism evidence="2 3">
    <name type="scientific">Acrobeloides nanus</name>
    <dbReference type="NCBI Taxonomy" id="290746"/>
    <lineage>
        <taxon>Eukaryota</taxon>
        <taxon>Metazoa</taxon>
        <taxon>Ecdysozoa</taxon>
        <taxon>Nematoda</taxon>
        <taxon>Chromadorea</taxon>
        <taxon>Rhabditida</taxon>
        <taxon>Tylenchina</taxon>
        <taxon>Cephalobomorpha</taxon>
        <taxon>Cephaloboidea</taxon>
        <taxon>Cephalobidae</taxon>
        <taxon>Acrobeloides</taxon>
    </lineage>
</organism>
<sequence>MDFIIDIMIKQKQLSPEEIEELKIKRDEFTILRKNLKIYYEFPLGQGASSSVYAGFLYGQSPLMVSTGLIETQRFQDCKVAVKVPSSFGQDETEQLFREIDSMKKIGYNKHVICMLGISLLSEKPAVVFDLAEKDLLDYVRSLKETIFGQIQAPTNIFFSILWQVARGMQYISSKNIVHRDLAARNVLLTDSFNAKIADFGLSFSTDSGSPSTTDLPKKLPIKWLAIEALLNNLGLVSYKDLTTEDLVDFLRSGNRLECPEAANKETYEMMLCCWKEDYDERPTFEQLVSQLREILKTTTMTYGYVESKEE</sequence>
<dbReference type="SMART" id="SM00219">
    <property type="entry name" value="TyrKc"/>
    <property type="match status" value="1"/>
</dbReference>
<dbReference type="GO" id="GO:0005886">
    <property type="term" value="C:plasma membrane"/>
    <property type="evidence" value="ECO:0007669"/>
    <property type="project" value="TreeGrafter"/>
</dbReference>
<reference evidence="3" key="1">
    <citation type="submission" date="2022-11" db="UniProtKB">
        <authorList>
            <consortium name="WormBaseParasite"/>
        </authorList>
    </citation>
    <scope>IDENTIFICATION</scope>
</reference>
<dbReference type="InterPro" id="IPR000719">
    <property type="entry name" value="Prot_kinase_dom"/>
</dbReference>
<dbReference type="GO" id="GO:0007169">
    <property type="term" value="P:cell surface receptor protein tyrosine kinase signaling pathway"/>
    <property type="evidence" value="ECO:0007669"/>
    <property type="project" value="TreeGrafter"/>
</dbReference>
<feature type="domain" description="Protein kinase" evidence="1">
    <location>
        <begin position="38"/>
        <end position="311"/>
    </location>
</feature>
<dbReference type="PANTHER" id="PTHR24416">
    <property type="entry name" value="TYROSINE-PROTEIN KINASE RECEPTOR"/>
    <property type="match status" value="1"/>
</dbReference>
<dbReference type="PROSITE" id="PS50011">
    <property type="entry name" value="PROTEIN_KINASE_DOM"/>
    <property type="match status" value="1"/>
</dbReference>
<dbReference type="InterPro" id="IPR020635">
    <property type="entry name" value="Tyr_kinase_cat_dom"/>
</dbReference>
<dbReference type="InterPro" id="IPR050122">
    <property type="entry name" value="RTK"/>
</dbReference>
<protein>
    <submittedName>
        <fullName evidence="3">Protein kinase domain-containing protein</fullName>
    </submittedName>
</protein>
<dbReference type="Pfam" id="PF07714">
    <property type="entry name" value="PK_Tyr_Ser-Thr"/>
    <property type="match status" value="2"/>
</dbReference>
<evidence type="ECO:0000259" key="1">
    <source>
        <dbReference type="PROSITE" id="PS50011"/>
    </source>
</evidence>
<proteinExistence type="predicted"/>
<dbReference type="SUPFAM" id="SSF56112">
    <property type="entry name" value="Protein kinase-like (PK-like)"/>
    <property type="match status" value="1"/>
</dbReference>
<dbReference type="AlphaFoldDB" id="A0A914DUP6"/>
<keyword evidence="2" id="KW-1185">Reference proteome</keyword>
<dbReference type="PROSITE" id="PS00109">
    <property type="entry name" value="PROTEIN_KINASE_TYR"/>
    <property type="match status" value="1"/>
</dbReference>
<dbReference type="GO" id="GO:0005524">
    <property type="term" value="F:ATP binding"/>
    <property type="evidence" value="ECO:0007669"/>
    <property type="project" value="InterPro"/>
</dbReference>
<accession>A0A914DUP6</accession>
<name>A0A914DUP6_9BILA</name>
<dbReference type="Gene3D" id="3.30.200.20">
    <property type="entry name" value="Phosphorylase Kinase, domain 1"/>
    <property type="match status" value="1"/>
</dbReference>
<dbReference type="GO" id="GO:0043235">
    <property type="term" value="C:receptor complex"/>
    <property type="evidence" value="ECO:0007669"/>
    <property type="project" value="TreeGrafter"/>
</dbReference>